<name>A0ABU4JFB1_9FLAO</name>
<dbReference type="RefSeq" id="WP_063970007.1">
    <property type="nucleotide sequence ID" value="NZ_JAMXLT020000007.1"/>
</dbReference>
<gene>
    <name evidence="1" type="ORF">NG800_005610</name>
</gene>
<sequence length="81" mass="9268">MKKGILAIAGLAAIAIIAKKAQKRKAFVRGIFDEYDVKERTPFGFADRIRTMNDDEYNSLKEKVRRQFGRGCCQRRTAEAE</sequence>
<organism evidence="1 2">
    <name type="scientific">Epilithonimonas ginsengisoli</name>
    <dbReference type="NCBI Taxonomy" id="1245592"/>
    <lineage>
        <taxon>Bacteria</taxon>
        <taxon>Pseudomonadati</taxon>
        <taxon>Bacteroidota</taxon>
        <taxon>Flavobacteriia</taxon>
        <taxon>Flavobacteriales</taxon>
        <taxon>Weeksellaceae</taxon>
        <taxon>Chryseobacterium group</taxon>
        <taxon>Epilithonimonas</taxon>
    </lineage>
</organism>
<protein>
    <recommendedName>
        <fullName evidence="3">YtxH domain-containing protein</fullName>
    </recommendedName>
</protein>
<proteinExistence type="predicted"/>
<dbReference type="EMBL" id="JAMXLT020000007">
    <property type="protein sequence ID" value="MDW8548376.1"/>
    <property type="molecule type" value="Genomic_DNA"/>
</dbReference>
<dbReference type="Proteomes" id="UP001204439">
    <property type="component" value="Unassembled WGS sequence"/>
</dbReference>
<evidence type="ECO:0008006" key="3">
    <source>
        <dbReference type="Google" id="ProtNLM"/>
    </source>
</evidence>
<keyword evidence="2" id="KW-1185">Reference proteome</keyword>
<comment type="caution">
    <text evidence="1">The sequence shown here is derived from an EMBL/GenBank/DDBJ whole genome shotgun (WGS) entry which is preliminary data.</text>
</comment>
<evidence type="ECO:0000313" key="1">
    <source>
        <dbReference type="EMBL" id="MDW8548376.1"/>
    </source>
</evidence>
<accession>A0ABU4JFB1</accession>
<evidence type="ECO:0000313" key="2">
    <source>
        <dbReference type="Proteomes" id="UP001204439"/>
    </source>
</evidence>
<reference evidence="1 2" key="1">
    <citation type="submission" date="2023-11" db="EMBL/GenBank/DDBJ databases">
        <title>First isolation, identification, and characterization of non-pathogenic Epilithonimonas ginsengisoli isolated from diseased farmed rainbow trout (Oncorhynchus mykiss) in Chile.</title>
        <authorList>
            <person name="Miranda C.D."/>
            <person name="Irgang R."/>
            <person name="Concha C."/>
            <person name="Rojas R."/>
            <person name="Avendano R."/>
        </authorList>
    </citation>
    <scope>NUCLEOTIDE SEQUENCE [LARGE SCALE GENOMIC DNA]</scope>
    <source>
        <strain evidence="1 2">FP99</strain>
    </source>
</reference>